<accession>A0A1I7XKD4</accession>
<evidence type="ECO:0000313" key="2">
    <source>
        <dbReference type="Proteomes" id="UP000095283"/>
    </source>
</evidence>
<proteinExistence type="predicted"/>
<feature type="compositionally biased region" description="Basic and acidic residues" evidence="1">
    <location>
        <begin position="83"/>
        <end position="96"/>
    </location>
</feature>
<sequence>MATTTKLSFRARNLDANKAMCVYFASELPDLSECAPIARAVAQMPTGMEKEEEMCLQDAQGAVNPYVAFRRRAEKMQTRKNRKNDEDSYEKWREESGSPSESNSSSEWAPPSLGARLAAFAMLSSEEEARTGDHPIARQPPIKESVVGATDIECGNPFLLAPPPVGS</sequence>
<feature type="compositionally biased region" description="Basic and acidic residues" evidence="1">
    <location>
        <begin position="127"/>
        <end position="136"/>
    </location>
</feature>
<dbReference type="AlphaFoldDB" id="A0A1I7XKD4"/>
<evidence type="ECO:0000313" key="3">
    <source>
        <dbReference type="WBParaSite" id="Hba_17774"/>
    </source>
</evidence>
<feature type="region of interest" description="Disordered" evidence="1">
    <location>
        <begin position="124"/>
        <end position="149"/>
    </location>
</feature>
<name>A0A1I7XKD4_HETBA</name>
<feature type="compositionally biased region" description="Low complexity" evidence="1">
    <location>
        <begin position="97"/>
        <end position="111"/>
    </location>
</feature>
<dbReference type="Proteomes" id="UP000095283">
    <property type="component" value="Unplaced"/>
</dbReference>
<feature type="region of interest" description="Disordered" evidence="1">
    <location>
        <begin position="74"/>
        <end position="111"/>
    </location>
</feature>
<dbReference type="InterPro" id="IPR024943">
    <property type="entry name" value="Enhancer_polycomb"/>
</dbReference>
<dbReference type="GO" id="GO:0035267">
    <property type="term" value="C:NuA4 histone acetyltransferase complex"/>
    <property type="evidence" value="ECO:0007669"/>
    <property type="project" value="InterPro"/>
</dbReference>
<reference evidence="3" key="1">
    <citation type="submission" date="2016-11" db="UniProtKB">
        <authorList>
            <consortium name="WormBaseParasite"/>
        </authorList>
    </citation>
    <scope>IDENTIFICATION</scope>
</reference>
<dbReference type="GO" id="GO:0006357">
    <property type="term" value="P:regulation of transcription by RNA polymerase II"/>
    <property type="evidence" value="ECO:0007669"/>
    <property type="project" value="InterPro"/>
</dbReference>
<dbReference type="WBParaSite" id="Hba_17774">
    <property type="protein sequence ID" value="Hba_17774"/>
    <property type="gene ID" value="Hba_17774"/>
</dbReference>
<protein>
    <submittedName>
        <fullName evidence="3">Uncharacterized protein</fullName>
    </submittedName>
</protein>
<keyword evidence="2" id="KW-1185">Reference proteome</keyword>
<organism evidence="2 3">
    <name type="scientific">Heterorhabditis bacteriophora</name>
    <name type="common">Entomopathogenic nematode worm</name>
    <dbReference type="NCBI Taxonomy" id="37862"/>
    <lineage>
        <taxon>Eukaryota</taxon>
        <taxon>Metazoa</taxon>
        <taxon>Ecdysozoa</taxon>
        <taxon>Nematoda</taxon>
        <taxon>Chromadorea</taxon>
        <taxon>Rhabditida</taxon>
        <taxon>Rhabditina</taxon>
        <taxon>Rhabditomorpha</taxon>
        <taxon>Strongyloidea</taxon>
        <taxon>Heterorhabditidae</taxon>
        <taxon>Heterorhabditis</taxon>
    </lineage>
</organism>
<evidence type="ECO:0000256" key="1">
    <source>
        <dbReference type="SAM" id="MobiDB-lite"/>
    </source>
</evidence>
<dbReference type="PANTHER" id="PTHR14898">
    <property type="entry name" value="ENHANCER OF POLYCOMB"/>
    <property type="match status" value="1"/>
</dbReference>